<dbReference type="GO" id="GO:0016020">
    <property type="term" value="C:membrane"/>
    <property type="evidence" value="ECO:0007669"/>
    <property type="project" value="TreeGrafter"/>
</dbReference>
<dbReference type="InterPro" id="IPR050266">
    <property type="entry name" value="AB_hydrolase_sf"/>
</dbReference>
<evidence type="ECO:0000259" key="3">
    <source>
        <dbReference type="Pfam" id="PF12697"/>
    </source>
</evidence>
<dbReference type="EMBL" id="WNWS01000226">
    <property type="protein sequence ID" value="KAE9974092.1"/>
    <property type="molecule type" value="Genomic_DNA"/>
</dbReference>
<protein>
    <recommendedName>
        <fullName evidence="3">AB hydrolase-1 domain-containing protein</fullName>
    </recommendedName>
</protein>
<evidence type="ECO:0000256" key="1">
    <source>
        <dbReference type="ARBA" id="ARBA00022801"/>
    </source>
</evidence>
<evidence type="ECO:0000313" key="9">
    <source>
        <dbReference type="Proteomes" id="UP000490939"/>
    </source>
</evidence>
<keyword evidence="2" id="KW-0732">Signal</keyword>
<sequence length="399" mass="41305">MLSLFSLAAGLLGLSTGAAAAPVSGFNFLTTSKGFSSPILSSSAGGKAVCISGNVAVKASALNTRLNVSNPPNQSASTEIVVEYFQANSALPSSANAGKATVSGTYNINAQLCYPVASTVSPSTIQFLTHGINFDKLYWDIPGLSYLDAAATAGYATFSFDRLGTGASDHPDPIQVVQSALQVEIAHQMIQSLRSGAVGGVAWQKVVGIGHSYGSIQTVGLAAQYPQDLDAIILQAFTMDGGNIPATIAAFNPTIASQNDFVRFGSLPSGYQVVNSAIGDQTAFYRYPNFSPSTFSYLDSKKQTFTIGDFFTLTNPVAPAPAFTGPVQVVNGQNDYIFCASDCGYPSDLGAQVLPALFPAAADGSRSCIIPGTGHGINAHTTAPQAYSQMLGFINSVGL</sequence>
<dbReference type="Proteomes" id="UP000490939">
    <property type="component" value="Unassembled WGS sequence"/>
</dbReference>
<dbReference type="PANTHER" id="PTHR43798:SF31">
    <property type="entry name" value="AB HYDROLASE SUPERFAMILY PROTEIN YCLE"/>
    <property type="match status" value="1"/>
</dbReference>
<feature type="signal peptide" evidence="2">
    <location>
        <begin position="1"/>
        <end position="20"/>
    </location>
</feature>
<dbReference type="Pfam" id="PF12697">
    <property type="entry name" value="Abhydrolase_6"/>
    <property type="match status" value="1"/>
</dbReference>
<accession>A0A8H3YYG1</accession>
<dbReference type="EMBL" id="WNWR01000177">
    <property type="protein sequence ID" value="KAE9989618.1"/>
    <property type="molecule type" value="Genomic_DNA"/>
</dbReference>
<keyword evidence="9" id="KW-1185">Reference proteome</keyword>
<evidence type="ECO:0000313" key="4">
    <source>
        <dbReference type="EMBL" id="KAE9974092.1"/>
    </source>
</evidence>
<name>A0A8H3YYG1_VENIN</name>
<evidence type="ECO:0000313" key="6">
    <source>
        <dbReference type="EMBL" id="KAE9989618.1"/>
    </source>
</evidence>
<keyword evidence="1" id="KW-0378">Hydrolase</keyword>
<evidence type="ECO:0000313" key="8">
    <source>
        <dbReference type="Proteomes" id="UP000447873"/>
    </source>
</evidence>
<dbReference type="GO" id="GO:0016787">
    <property type="term" value="F:hydrolase activity"/>
    <property type="evidence" value="ECO:0007669"/>
    <property type="project" value="UniProtKB-KW"/>
</dbReference>
<dbReference type="Proteomes" id="UP000447873">
    <property type="component" value="Unassembled WGS sequence"/>
</dbReference>
<proteinExistence type="predicted"/>
<dbReference type="Gene3D" id="3.40.50.1820">
    <property type="entry name" value="alpha/beta hydrolase"/>
    <property type="match status" value="1"/>
</dbReference>
<dbReference type="AlphaFoldDB" id="A0A8H3YYG1"/>
<comment type="caution">
    <text evidence="5">The sequence shown here is derived from an EMBL/GenBank/DDBJ whole genome shotgun (WGS) entry which is preliminary data.</text>
</comment>
<dbReference type="PANTHER" id="PTHR43798">
    <property type="entry name" value="MONOACYLGLYCEROL LIPASE"/>
    <property type="match status" value="1"/>
</dbReference>
<evidence type="ECO:0000313" key="5">
    <source>
        <dbReference type="EMBL" id="KAE9978474.1"/>
    </source>
</evidence>
<organism evidence="5 7">
    <name type="scientific">Venturia inaequalis</name>
    <name type="common">Apple scab fungus</name>
    <dbReference type="NCBI Taxonomy" id="5025"/>
    <lineage>
        <taxon>Eukaryota</taxon>
        <taxon>Fungi</taxon>
        <taxon>Dikarya</taxon>
        <taxon>Ascomycota</taxon>
        <taxon>Pezizomycotina</taxon>
        <taxon>Dothideomycetes</taxon>
        <taxon>Pleosporomycetidae</taxon>
        <taxon>Venturiales</taxon>
        <taxon>Venturiaceae</taxon>
        <taxon>Venturia</taxon>
    </lineage>
</organism>
<dbReference type="EMBL" id="WNWQ01000111">
    <property type="protein sequence ID" value="KAE9978474.1"/>
    <property type="molecule type" value="Genomic_DNA"/>
</dbReference>
<dbReference type="Proteomes" id="UP000433883">
    <property type="component" value="Unassembled WGS sequence"/>
</dbReference>
<evidence type="ECO:0000256" key="2">
    <source>
        <dbReference type="SAM" id="SignalP"/>
    </source>
</evidence>
<gene>
    <name evidence="5" type="ORF">BLS_000598</name>
    <name evidence="6" type="ORF">EG327_002454</name>
    <name evidence="4" type="ORF">EG328_004024</name>
</gene>
<dbReference type="InterPro" id="IPR029058">
    <property type="entry name" value="AB_hydrolase_fold"/>
</dbReference>
<feature type="domain" description="AB hydrolase-1" evidence="3">
    <location>
        <begin position="128"/>
        <end position="386"/>
    </location>
</feature>
<dbReference type="SUPFAM" id="SSF53474">
    <property type="entry name" value="alpha/beta-Hydrolases"/>
    <property type="match status" value="1"/>
</dbReference>
<reference evidence="5 7" key="1">
    <citation type="submission" date="2019-11" db="EMBL/GenBank/DDBJ databases">
        <title>Venturia inaequalis Genome Resource.</title>
        <authorList>
            <person name="Lichtner F.J."/>
        </authorList>
    </citation>
    <scope>NUCLEOTIDE SEQUENCE [LARGE SCALE GENOMIC DNA]</scope>
    <source>
        <strain evidence="4 8">120213</strain>
        <strain evidence="5">Bline_iso_100314</strain>
        <strain evidence="6 9">DMI_063113</strain>
    </source>
</reference>
<evidence type="ECO:0000313" key="7">
    <source>
        <dbReference type="Proteomes" id="UP000433883"/>
    </source>
</evidence>
<feature type="chain" id="PRO_5044691062" description="AB hydrolase-1 domain-containing protein" evidence="2">
    <location>
        <begin position="21"/>
        <end position="399"/>
    </location>
</feature>
<dbReference type="InterPro" id="IPR000073">
    <property type="entry name" value="AB_hydrolase_1"/>
</dbReference>